<proteinExistence type="predicted"/>
<reference evidence="3 4" key="1">
    <citation type="submission" date="2020-08" db="EMBL/GenBank/DDBJ databases">
        <title>Genome public.</title>
        <authorList>
            <person name="Liu C."/>
            <person name="Sun Q."/>
        </authorList>
    </citation>
    <scope>NUCLEOTIDE SEQUENCE [LARGE SCALE GENOMIC DNA]</scope>
    <source>
        <strain evidence="3 4">M2</strain>
    </source>
</reference>
<accession>A0ABR7GN69</accession>
<keyword evidence="2" id="KW-0732">Signal</keyword>
<keyword evidence="1" id="KW-0175">Coiled coil</keyword>
<feature type="coiled-coil region" evidence="1">
    <location>
        <begin position="180"/>
        <end position="241"/>
    </location>
</feature>
<organism evidence="3 4">
    <name type="scientific">Agathobaculum hominis</name>
    <dbReference type="NCBI Taxonomy" id="2763014"/>
    <lineage>
        <taxon>Bacteria</taxon>
        <taxon>Bacillati</taxon>
        <taxon>Bacillota</taxon>
        <taxon>Clostridia</taxon>
        <taxon>Eubacteriales</taxon>
        <taxon>Butyricicoccaceae</taxon>
        <taxon>Agathobaculum</taxon>
    </lineage>
</organism>
<dbReference type="RefSeq" id="WP_186969944.1">
    <property type="nucleotide sequence ID" value="NZ_JACOPK010000005.1"/>
</dbReference>
<dbReference type="Gene3D" id="1.20.1600.10">
    <property type="entry name" value="Outer membrane efflux proteins (OEP)"/>
    <property type="match status" value="2"/>
</dbReference>
<comment type="caution">
    <text evidence="3">The sequence shown here is derived from an EMBL/GenBank/DDBJ whole genome shotgun (WGS) entry which is preliminary data.</text>
</comment>
<dbReference type="EMBL" id="JACOPK010000005">
    <property type="protein sequence ID" value="MBC5695735.1"/>
    <property type="molecule type" value="Genomic_DNA"/>
</dbReference>
<feature type="signal peptide" evidence="2">
    <location>
        <begin position="1"/>
        <end position="24"/>
    </location>
</feature>
<dbReference type="Proteomes" id="UP000641741">
    <property type="component" value="Unassembled WGS sequence"/>
</dbReference>
<dbReference type="SUPFAM" id="SSF56954">
    <property type="entry name" value="Outer membrane efflux proteins (OEP)"/>
    <property type="match status" value="1"/>
</dbReference>
<sequence length="420" mass="45063">MKRKVISALLACTLLVGSAVPALAAGETAAGQTPAGIGAEAPALKVRQMGVLAVKKAVKEDNSTVRILRKNASAIEDAAGGSSFGSASVSPGATYSELADTLEKILESGTLDGDTKKAYEAQITALRGNAENMNLSVSVQYQSALAMLSQLDDQAYQLRRQADSIANQMAMAAQNLLYTMETLDCQMESLKNGIATLDRNRAVMKVQRSRGMIGQLQLDTVENQRVQLVNSQQTLANMREQIGLSLSQLCGLDADTLVEPSTLIMPYEGELDRINAKTGLENAKKNSFDIWSRRVSLRAAQNVYDKNISGTAEAVKAAEDQLAVTQESVETAYATVIQNMKDSRVSLTAAQNALTQAQDDLRLASVKYKLGTMSRLSYQSAEDAVKTAEINVRLAKLTVAQNYTACQWAEQGVLTLPTGV</sequence>
<protein>
    <submittedName>
        <fullName evidence="3">TolC family protein</fullName>
    </submittedName>
</protein>
<gene>
    <name evidence="3" type="ORF">H8S02_07220</name>
</gene>
<keyword evidence="4" id="KW-1185">Reference proteome</keyword>
<feature type="chain" id="PRO_5046894683" evidence="2">
    <location>
        <begin position="25"/>
        <end position="420"/>
    </location>
</feature>
<evidence type="ECO:0000256" key="1">
    <source>
        <dbReference type="SAM" id="Coils"/>
    </source>
</evidence>
<evidence type="ECO:0000256" key="2">
    <source>
        <dbReference type="SAM" id="SignalP"/>
    </source>
</evidence>
<evidence type="ECO:0000313" key="4">
    <source>
        <dbReference type="Proteomes" id="UP000641741"/>
    </source>
</evidence>
<evidence type="ECO:0000313" key="3">
    <source>
        <dbReference type="EMBL" id="MBC5695735.1"/>
    </source>
</evidence>
<name>A0ABR7GN69_9FIRM</name>